<feature type="region of interest" description="Disordered" evidence="1">
    <location>
        <begin position="501"/>
        <end position="523"/>
    </location>
</feature>
<dbReference type="Gene3D" id="3.40.50.300">
    <property type="entry name" value="P-loop containing nucleotide triphosphate hydrolases"/>
    <property type="match status" value="1"/>
</dbReference>
<gene>
    <name evidence="2" type="ORF">AUP42_04065</name>
</gene>
<proteinExistence type="predicted"/>
<dbReference type="RefSeq" id="WP_062952719.1">
    <property type="nucleotide sequence ID" value="NZ_LPVY01000021.1"/>
</dbReference>
<feature type="region of interest" description="Disordered" evidence="1">
    <location>
        <begin position="462"/>
        <end position="481"/>
    </location>
</feature>
<accession>A0A154L2A6</accession>
<evidence type="ECO:0000313" key="2">
    <source>
        <dbReference type="EMBL" id="KZB62140.1"/>
    </source>
</evidence>
<protein>
    <recommendedName>
        <fullName evidence="4">Terminase large subunit gp17-like C-terminal domain-containing protein</fullName>
    </recommendedName>
</protein>
<dbReference type="EMBL" id="LPVY01000021">
    <property type="protein sequence ID" value="KZB62140.1"/>
    <property type="molecule type" value="Genomic_DNA"/>
</dbReference>
<organism evidence="2 3">
    <name type="scientific">Thalassospira lucentensis</name>
    <dbReference type="NCBI Taxonomy" id="168935"/>
    <lineage>
        <taxon>Bacteria</taxon>
        <taxon>Pseudomonadati</taxon>
        <taxon>Pseudomonadota</taxon>
        <taxon>Alphaproteobacteria</taxon>
        <taxon>Rhodospirillales</taxon>
        <taxon>Thalassospiraceae</taxon>
        <taxon>Thalassospira</taxon>
    </lineage>
</organism>
<evidence type="ECO:0000256" key="1">
    <source>
        <dbReference type="SAM" id="MobiDB-lite"/>
    </source>
</evidence>
<dbReference type="AlphaFoldDB" id="A0A154L2A6"/>
<evidence type="ECO:0000313" key="3">
    <source>
        <dbReference type="Proteomes" id="UP000076335"/>
    </source>
</evidence>
<reference evidence="2 3" key="1">
    <citation type="submission" date="2015-12" db="EMBL/GenBank/DDBJ databases">
        <title>Genome sequence of Thalassospira lucentensis MCCC 1A02072.</title>
        <authorList>
            <person name="Lu L."/>
            <person name="Lai Q."/>
            <person name="Shao Z."/>
            <person name="Qian P."/>
        </authorList>
    </citation>
    <scope>NUCLEOTIDE SEQUENCE [LARGE SCALE GENOMIC DNA]</scope>
    <source>
        <strain evidence="2 3">MCCC 1A02072</strain>
    </source>
</reference>
<evidence type="ECO:0008006" key="4">
    <source>
        <dbReference type="Google" id="ProtNLM"/>
    </source>
</evidence>
<name>A0A154L2A6_9PROT</name>
<dbReference type="NCBIfam" id="NF033889">
    <property type="entry name" value="termin_lrg_T7"/>
    <property type="match status" value="1"/>
</dbReference>
<dbReference type="InterPro" id="IPR027417">
    <property type="entry name" value="P-loop_NTPase"/>
</dbReference>
<dbReference type="Proteomes" id="UP000076335">
    <property type="component" value="Unassembled WGS sequence"/>
</dbReference>
<comment type="caution">
    <text evidence="2">The sequence shown here is derived from an EMBL/GenBank/DDBJ whole genome shotgun (WGS) entry which is preliminary data.</text>
</comment>
<dbReference type="InterPro" id="IPR047987">
    <property type="entry name" value="Gp19-like_virus"/>
</dbReference>
<sequence>MAQVIDRGRARCAGFGEFVWIWNAMMGLGLPGHHRDMAAWLEACWKSGKGQLLLMAFRNSGKSTLVGLFCAWLLYRDADLRILVLAADLGLAKKMVRNVKRVIERHPLLAGLLPEKRVDWGTQRFTVERPGVLRDPSMQAAGIGGNITGSRADVVICDDVEVPKNSDSAHKRAELREKLGEIAYVLSPDGTQIYVGTPHSYYSIYADEIRAETGESAPFLAGFERFCLPILDEQGQSSWPERFPILKIEDIRTHTGERKFASQMMLEMVAPSDGMLDPARLRRYGDDAVIAQANGALRLSIGDRQMMAGACHFDPSFGKSGGVPGGANEGAKGGDGAVIACVYVCDQGEYWLHDMAWLTFDATRLHEADEASQICAGAAAFIKAHHLPSVRVETNGVGRFLPNILRRALKQADWAASVVEHHEAQNKDARIEDAFGAALSAGLLHAHARIWQTPFIREMREWRPGEGRGRRRGKTGQHDDGLDAVAGCLIHEPVRLPRVEKARSEGDWRPSGAAFAAQKTFEP</sequence>
<dbReference type="OrthoDB" id="1634373at2"/>